<sequence length="67" mass="7723">MHNEYTSSLLTDRYELTMLDAAIKSGIVARKAVFEVFARSLPPGRRFGILCGNQRLVELLERFRFCD</sequence>
<dbReference type="GO" id="GO:0009435">
    <property type="term" value="P:NAD+ biosynthetic process"/>
    <property type="evidence" value="ECO:0007669"/>
    <property type="project" value="UniProtKB-UniPathway"/>
</dbReference>
<dbReference type="GO" id="GO:0016757">
    <property type="term" value="F:glycosyltransferase activity"/>
    <property type="evidence" value="ECO:0007669"/>
    <property type="project" value="UniProtKB-KW"/>
</dbReference>
<dbReference type="AlphaFoldDB" id="T0ZMZ7"/>
<dbReference type="EMBL" id="AUZY01008450">
    <property type="protein sequence ID" value="EQD45852.1"/>
    <property type="molecule type" value="Genomic_DNA"/>
</dbReference>
<keyword evidence="2" id="KW-0808">Transferase</keyword>
<dbReference type="Gene3D" id="3.20.140.10">
    <property type="entry name" value="nicotinate phosphoribosyltransferase"/>
    <property type="match status" value="1"/>
</dbReference>
<dbReference type="Pfam" id="PF17767">
    <property type="entry name" value="NAPRTase_N"/>
    <property type="match status" value="1"/>
</dbReference>
<protein>
    <submittedName>
        <fullName evidence="2">Nicotinate phosphoribosyltransferase</fullName>
    </submittedName>
</protein>
<feature type="domain" description="Nicotinate phosphoribosyltransferase N-terminal" evidence="1">
    <location>
        <begin position="9"/>
        <end position="66"/>
    </location>
</feature>
<feature type="non-terminal residue" evidence="2">
    <location>
        <position position="67"/>
    </location>
</feature>
<reference evidence="2" key="1">
    <citation type="submission" date="2013-08" db="EMBL/GenBank/DDBJ databases">
        <authorList>
            <person name="Mendez C."/>
            <person name="Richter M."/>
            <person name="Ferrer M."/>
            <person name="Sanchez J."/>
        </authorList>
    </citation>
    <scope>NUCLEOTIDE SEQUENCE</scope>
</reference>
<dbReference type="InterPro" id="IPR040727">
    <property type="entry name" value="NAPRTase_N"/>
</dbReference>
<gene>
    <name evidence="2" type="ORF">B1B_12866</name>
</gene>
<organism evidence="2">
    <name type="scientific">mine drainage metagenome</name>
    <dbReference type="NCBI Taxonomy" id="410659"/>
    <lineage>
        <taxon>unclassified sequences</taxon>
        <taxon>metagenomes</taxon>
        <taxon>ecological metagenomes</taxon>
    </lineage>
</organism>
<proteinExistence type="predicted"/>
<evidence type="ECO:0000313" key="2">
    <source>
        <dbReference type="EMBL" id="EQD45852.1"/>
    </source>
</evidence>
<evidence type="ECO:0000259" key="1">
    <source>
        <dbReference type="Pfam" id="PF17767"/>
    </source>
</evidence>
<keyword evidence="2" id="KW-0328">Glycosyltransferase</keyword>
<reference evidence="2" key="2">
    <citation type="journal article" date="2014" name="ISME J.">
        <title>Microbial stratification in low pH oxic and suboxic macroscopic growths along an acid mine drainage.</title>
        <authorList>
            <person name="Mendez-Garcia C."/>
            <person name="Mesa V."/>
            <person name="Sprenger R.R."/>
            <person name="Richter M."/>
            <person name="Diez M.S."/>
            <person name="Solano J."/>
            <person name="Bargiela R."/>
            <person name="Golyshina O.V."/>
            <person name="Manteca A."/>
            <person name="Ramos J.L."/>
            <person name="Gallego J.R."/>
            <person name="Llorente I."/>
            <person name="Martins Dos Santos V.A."/>
            <person name="Jensen O.N."/>
            <person name="Pelaez A.I."/>
            <person name="Sanchez J."/>
            <person name="Ferrer M."/>
        </authorList>
    </citation>
    <scope>NUCLEOTIDE SEQUENCE</scope>
</reference>
<name>T0ZMZ7_9ZZZZ</name>
<dbReference type="SUPFAM" id="SSF54675">
    <property type="entry name" value="Nicotinate/Quinolinate PRTase N-terminal domain-like"/>
    <property type="match status" value="1"/>
</dbReference>
<comment type="caution">
    <text evidence="2">The sequence shown here is derived from an EMBL/GenBank/DDBJ whole genome shotgun (WGS) entry which is preliminary data.</text>
</comment>
<dbReference type="UniPathway" id="UPA00253"/>
<accession>T0ZMZ7</accession>